<feature type="domain" description="AMP-dependent synthetase/ligase" evidence="8">
    <location>
        <begin position="683"/>
        <end position="1117"/>
    </location>
</feature>
<name>A0A8J6DT98_GALPY</name>
<keyword evidence="5" id="KW-0067">ATP-binding</keyword>
<dbReference type="InterPro" id="IPR000873">
    <property type="entry name" value="AMP-dep_synth/lig_dom"/>
</dbReference>
<organism evidence="9 10">
    <name type="scientific">Galemys pyrenaicus</name>
    <name type="common">Iberian desman</name>
    <name type="synonym">Pyrenean desman</name>
    <dbReference type="NCBI Taxonomy" id="202257"/>
    <lineage>
        <taxon>Eukaryota</taxon>
        <taxon>Metazoa</taxon>
        <taxon>Chordata</taxon>
        <taxon>Craniata</taxon>
        <taxon>Vertebrata</taxon>
        <taxon>Euteleostomi</taxon>
        <taxon>Mammalia</taxon>
        <taxon>Eutheria</taxon>
        <taxon>Laurasiatheria</taxon>
        <taxon>Eulipotyphla</taxon>
        <taxon>Talpidae</taxon>
        <taxon>Galemys</taxon>
    </lineage>
</organism>
<dbReference type="EMBL" id="JAGFMF010011614">
    <property type="protein sequence ID" value="KAG8519050.1"/>
    <property type="molecule type" value="Genomic_DNA"/>
</dbReference>
<dbReference type="SUPFAM" id="SSF56801">
    <property type="entry name" value="Acetyl-CoA synthetase-like"/>
    <property type="match status" value="2"/>
</dbReference>
<keyword evidence="10" id="KW-1185">Reference proteome</keyword>
<dbReference type="InterPro" id="IPR042099">
    <property type="entry name" value="ANL_N_sf"/>
</dbReference>
<keyword evidence="1" id="KW-0963">Cytoplasm</keyword>
<feature type="non-terminal residue" evidence="9">
    <location>
        <position position="1311"/>
    </location>
</feature>
<keyword evidence="4" id="KW-0276">Fatty acid metabolism</keyword>
<dbReference type="GO" id="GO:0016020">
    <property type="term" value="C:membrane"/>
    <property type="evidence" value="ECO:0007669"/>
    <property type="project" value="TreeGrafter"/>
</dbReference>
<evidence type="ECO:0000313" key="9">
    <source>
        <dbReference type="EMBL" id="KAG8519050.1"/>
    </source>
</evidence>
<dbReference type="PANTHER" id="PTHR43272:SF101">
    <property type="entry name" value="ACYL-COA SYNTHETASE BUBBLEGUM FAMILY MEMBER 2-RELATED"/>
    <property type="match status" value="1"/>
</dbReference>
<dbReference type="OrthoDB" id="10253869at2759"/>
<evidence type="ECO:0000256" key="6">
    <source>
        <dbReference type="ARBA" id="ARBA00024484"/>
    </source>
</evidence>
<dbReference type="GO" id="GO:0005783">
    <property type="term" value="C:endoplasmic reticulum"/>
    <property type="evidence" value="ECO:0007669"/>
    <property type="project" value="TreeGrafter"/>
</dbReference>
<feature type="domain" description="AMP-dependent synthetase/ligase" evidence="8">
    <location>
        <begin position="36"/>
        <end position="456"/>
    </location>
</feature>
<evidence type="ECO:0000256" key="7">
    <source>
        <dbReference type="ARBA" id="ARBA00026121"/>
    </source>
</evidence>
<proteinExistence type="predicted"/>
<dbReference type="PANTHER" id="PTHR43272">
    <property type="entry name" value="LONG-CHAIN-FATTY-ACID--COA LIGASE"/>
    <property type="match status" value="1"/>
</dbReference>
<keyword evidence="2 9" id="KW-0436">Ligase</keyword>
<evidence type="ECO:0000256" key="2">
    <source>
        <dbReference type="ARBA" id="ARBA00022598"/>
    </source>
</evidence>
<reference evidence="9" key="1">
    <citation type="journal article" date="2021" name="Evol. Appl.">
        <title>The genome of the Pyrenean desman and the effects of bottlenecks and inbreeding on the genomic landscape of an endangered species.</title>
        <authorList>
            <person name="Escoda L."/>
            <person name="Castresana J."/>
        </authorList>
    </citation>
    <scope>NUCLEOTIDE SEQUENCE</scope>
    <source>
        <strain evidence="9">IBE-C5619</strain>
    </source>
</reference>
<keyword evidence="4" id="KW-0443">Lipid metabolism</keyword>
<evidence type="ECO:0000256" key="5">
    <source>
        <dbReference type="ARBA" id="ARBA00022840"/>
    </source>
</evidence>
<protein>
    <recommendedName>
        <fullName evidence="7">long-chain-fatty-acid--CoA ligase</fullName>
        <ecNumber evidence="7">6.2.1.3</ecNumber>
    </recommendedName>
</protein>
<evidence type="ECO:0000313" key="10">
    <source>
        <dbReference type="Proteomes" id="UP000700334"/>
    </source>
</evidence>
<accession>A0A8J6DT98</accession>
<dbReference type="GO" id="GO:0005524">
    <property type="term" value="F:ATP binding"/>
    <property type="evidence" value="ECO:0007669"/>
    <property type="project" value="UniProtKB-KW"/>
</dbReference>
<dbReference type="Pfam" id="PF23562">
    <property type="entry name" value="AMP-binding_C_3"/>
    <property type="match status" value="2"/>
</dbReference>
<comment type="catalytic activity">
    <reaction evidence="6">
        <text>a long-chain fatty acid + ATP + CoA = a long-chain fatty acyl-CoA + AMP + diphosphate</text>
        <dbReference type="Rhea" id="RHEA:15421"/>
        <dbReference type="ChEBI" id="CHEBI:30616"/>
        <dbReference type="ChEBI" id="CHEBI:33019"/>
        <dbReference type="ChEBI" id="CHEBI:57287"/>
        <dbReference type="ChEBI" id="CHEBI:57560"/>
        <dbReference type="ChEBI" id="CHEBI:83139"/>
        <dbReference type="ChEBI" id="CHEBI:456215"/>
        <dbReference type="EC" id="6.2.1.3"/>
    </reaction>
    <physiologicalReaction direction="left-to-right" evidence="6">
        <dbReference type="Rhea" id="RHEA:15422"/>
    </physiologicalReaction>
</comment>
<keyword evidence="3" id="KW-0547">Nucleotide-binding</keyword>
<dbReference type="EC" id="6.2.1.3" evidence="7"/>
<dbReference type="GO" id="GO:0004467">
    <property type="term" value="F:long-chain fatty acid-CoA ligase activity"/>
    <property type="evidence" value="ECO:0007669"/>
    <property type="project" value="UniProtKB-EC"/>
</dbReference>
<evidence type="ECO:0000256" key="3">
    <source>
        <dbReference type="ARBA" id="ARBA00022741"/>
    </source>
</evidence>
<evidence type="ECO:0000256" key="1">
    <source>
        <dbReference type="ARBA" id="ARBA00022490"/>
    </source>
</evidence>
<dbReference type="Gene3D" id="3.40.50.12780">
    <property type="entry name" value="N-terminal domain of ligase-like"/>
    <property type="match status" value="2"/>
</dbReference>
<comment type="caution">
    <text evidence="9">The sequence shown here is derived from an EMBL/GenBank/DDBJ whole genome shotgun (WGS) entry which is preliminary data.</text>
</comment>
<gene>
    <name evidence="9" type="ORF">J0S82_005875</name>
</gene>
<evidence type="ECO:0000256" key="4">
    <source>
        <dbReference type="ARBA" id="ARBA00022832"/>
    </source>
</evidence>
<dbReference type="Proteomes" id="UP000700334">
    <property type="component" value="Unassembled WGS sequence"/>
</dbReference>
<sequence length="1311" mass="146931">TPGLWTIHRDGEVLLRLSKHGPGHETPVTVPELFLQSVKRFGAFPALATKKSGKWDVLSFSQYYEACRKAARALIKLGLQRFHGVGILGFNSKEWLIAYLGAILAGGISVGIYATNSADACQYVITQSKVDILLVENDLQLRKILSIEHMMQTLKAVIQYKNPLNENMMNLYNWEDFMELGNSIPDFRLDQIIESQKANQCAVIIYTSGIGGYPKGVMLSHDNITWMAGAAAKDCCLSYASERQELVVSYLPLSHIATQMMDVWIPMKIGALIYFAQPDALKGTLLGTLQEVKPTAFLGVPRIWEKMEEKLKETNARSSRLRRKVFSWARAVGLKTNTKRMLGRQEVSMSYRVAKTLVFSRVRGCLGLEHCHSCISGAAALSQETAEFFLSLDIPVGEMYGMTESSGPHTVSNKDNYKILSCGKILTGCKNMLYQQTQDGTGEICLWGRHVFMGYLDKEEATKEAIDEEGWLHSGDLGKLDQQGFLFITGRIKGILGLASCKRAEILITADGENVPPVPIENKLKEKIPIISNAMLVGDKAMFLSVLLTLKCETDEASGEPLDRLTSEAIKFCRKLGSQASTVTEVLKLRDPLVHKAIQQGIIAVNQEATAKAQKIHKWTILEKDFSIPGGELGVFEASRVHRPTGRSYWTTRSDGEVRLRHERGSFASRTPLTVHDMVRGTAMQYANYIALGSKHGNTWHLLTYIEYYEQCRRAAKAFLKLGLERFHSVGIMGFNSEEWAISSIGAILAGGFSVGILSTNSPKTCQVIAESSQMDIVVVDNDRQLQKVIQTQGYLKRLKAIIQYKEEIRIRLEKLYSWKGFLDLADSVSDDTLDRVIDSQKPNQCCAVFYKMVTTGPPRAIMISHDNVSPCRGACRITWTTAATAQSLCYKCPPEEQEVLVSYLPLSYMGSQIFDMWISISVAGALYFAQPDALRGSLLDTLREVKPTSFYGVPWVWDWLLDHLKTSQLTATPFRKKIDQWAMQLGLRTARRQILGQMHPQLCLRLFRKLTFRLAKKLTYNQARKFLGLYRCQQLFNMGLGLPGATLNFFLSLNMHILQLYGMSECTGVHTLSTLEDFRLLSCGKALPGTHTKIQRQEQSVGDIHIWGRNVFMGYLNDEKYTQEKISPQGWMHTGDIGLLDIDEFLYILGNVEDIITLSSGEKINPNPIEERVKKYLPIVRHVMVVGQEAPYLCALLTLKCQIDTDTGEPRDALTSEAVAFCRQLKSQSTRLSDIVYDRDPVVMDFIGQGIDAANAEAASDSTKIMKWTLLDMDFSITGGELEANTKLKRAVVAKIYQTEIKSFYCNDEL</sequence>
<dbReference type="Pfam" id="PF00501">
    <property type="entry name" value="AMP-binding"/>
    <property type="match status" value="2"/>
</dbReference>
<evidence type="ECO:0000259" key="8">
    <source>
        <dbReference type="Pfam" id="PF00501"/>
    </source>
</evidence>